<comment type="caution">
    <text evidence="2">The sequence shown here is derived from an EMBL/GenBank/DDBJ whole genome shotgun (WGS) entry which is preliminary data.</text>
</comment>
<name>A0A388M9X0_CHABU</name>
<sequence>MPDRTTPTQPDFRDEGACRPPVRPGPTVENITRGVSNMRAHSDGGDDNGGRGDDADERFMEDVEAGDDDDDIRIRPPGKTGGRGKGRSTGAVHGPSVGHGDRGGANDDSGKSATYWSSEDQMLLVRCKREQDMHLVGLGHNYGRMRTKEWKWDDTAKRMRSRRSMSTRGSARGKKRDEVPDDSQGQGRGRRHVPKAKRVHSDDASARVPPRGVQGWAAVAEADYDKDFTTEEERAEATVSAVRESGRQRSSDHIVSKRMLTPSPEAQQLRARETRTEKAVVVDLGGDDGEPLEKCRLRTRTTTTPPPTAVALAAVDERPVTGRLPAMPSQPRRRNQGDDGGSVQRGGGGKVVADARKVGGEPTGGACAGASITVAPVVTAREEAAVVVMAREEACGEKKNDREGGEPGSSRVRRGVMTKDLIDRAVLWVDDKAFWMTGSRGRGEDCTTSSMKRESTLSPSPADFHHLPSLGASCCPNSARG</sequence>
<evidence type="ECO:0000313" key="3">
    <source>
        <dbReference type="Proteomes" id="UP000265515"/>
    </source>
</evidence>
<feature type="compositionally biased region" description="Basic residues" evidence="1">
    <location>
        <begin position="188"/>
        <end position="198"/>
    </location>
</feature>
<feature type="region of interest" description="Disordered" evidence="1">
    <location>
        <begin position="146"/>
        <end position="214"/>
    </location>
</feature>
<feature type="compositionally biased region" description="Basic and acidic residues" evidence="1">
    <location>
        <begin position="227"/>
        <end position="236"/>
    </location>
</feature>
<accession>A0A388M9X0</accession>
<feature type="region of interest" description="Disordered" evidence="1">
    <location>
        <begin position="320"/>
        <end position="350"/>
    </location>
</feature>
<organism evidence="2 3">
    <name type="scientific">Chara braunii</name>
    <name type="common">Braun's stonewort</name>
    <dbReference type="NCBI Taxonomy" id="69332"/>
    <lineage>
        <taxon>Eukaryota</taxon>
        <taxon>Viridiplantae</taxon>
        <taxon>Streptophyta</taxon>
        <taxon>Charophyceae</taxon>
        <taxon>Charales</taxon>
        <taxon>Characeae</taxon>
        <taxon>Chara</taxon>
    </lineage>
</organism>
<feature type="compositionally biased region" description="Basic and acidic residues" evidence="1">
    <location>
        <begin position="441"/>
        <end position="455"/>
    </location>
</feature>
<feature type="compositionally biased region" description="Basic and acidic residues" evidence="1">
    <location>
        <begin position="146"/>
        <end position="157"/>
    </location>
</feature>
<dbReference type="Proteomes" id="UP000265515">
    <property type="component" value="Unassembled WGS sequence"/>
</dbReference>
<feature type="compositionally biased region" description="Gly residues" evidence="1">
    <location>
        <begin position="338"/>
        <end position="350"/>
    </location>
</feature>
<gene>
    <name evidence="2" type="ORF">CBR_g52147</name>
</gene>
<feature type="compositionally biased region" description="Basic and acidic residues" evidence="1">
    <location>
        <begin position="40"/>
        <end position="61"/>
    </location>
</feature>
<feature type="compositionally biased region" description="Basic and acidic residues" evidence="1">
    <location>
        <begin position="99"/>
        <end position="110"/>
    </location>
</feature>
<protein>
    <recommendedName>
        <fullName evidence="4">Myb-like domain-containing protein</fullName>
    </recommendedName>
</protein>
<reference evidence="2 3" key="1">
    <citation type="journal article" date="2018" name="Cell">
        <title>The Chara Genome: Secondary Complexity and Implications for Plant Terrestrialization.</title>
        <authorList>
            <person name="Nishiyama T."/>
            <person name="Sakayama H."/>
            <person name="Vries J.D."/>
            <person name="Buschmann H."/>
            <person name="Saint-Marcoux D."/>
            <person name="Ullrich K.K."/>
            <person name="Haas F.B."/>
            <person name="Vanderstraeten L."/>
            <person name="Becker D."/>
            <person name="Lang D."/>
            <person name="Vosolsobe S."/>
            <person name="Rombauts S."/>
            <person name="Wilhelmsson P.K.I."/>
            <person name="Janitza P."/>
            <person name="Kern R."/>
            <person name="Heyl A."/>
            <person name="Rumpler F."/>
            <person name="Villalobos L.I.A.C."/>
            <person name="Clay J.M."/>
            <person name="Skokan R."/>
            <person name="Toyoda A."/>
            <person name="Suzuki Y."/>
            <person name="Kagoshima H."/>
            <person name="Schijlen E."/>
            <person name="Tajeshwar N."/>
            <person name="Catarino B."/>
            <person name="Hetherington A.J."/>
            <person name="Saltykova A."/>
            <person name="Bonnot C."/>
            <person name="Breuninger H."/>
            <person name="Symeonidi A."/>
            <person name="Radhakrishnan G.V."/>
            <person name="Van Nieuwerburgh F."/>
            <person name="Deforce D."/>
            <person name="Chang C."/>
            <person name="Karol K.G."/>
            <person name="Hedrich R."/>
            <person name="Ulvskov P."/>
            <person name="Glockner G."/>
            <person name="Delwiche C.F."/>
            <person name="Petrasek J."/>
            <person name="Van de Peer Y."/>
            <person name="Friml J."/>
            <person name="Beilby M."/>
            <person name="Dolan L."/>
            <person name="Kohara Y."/>
            <person name="Sugano S."/>
            <person name="Fujiyama A."/>
            <person name="Delaux P.-M."/>
            <person name="Quint M."/>
            <person name="TheiBen G."/>
            <person name="Hagemann M."/>
            <person name="Harholt J."/>
            <person name="Dunand C."/>
            <person name="Zachgo S."/>
            <person name="Langdale J."/>
            <person name="Maumus F."/>
            <person name="Straeten D.V.D."/>
            <person name="Gould S.B."/>
            <person name="Rensing S.A."/>
        </authorList>
    </citation>
    <scope>NUCLEOTIDE SEQUENCE [LARGE SCALE GENOMIC DNA]</scope>
    <source>
        <strain evidence="2 3">S276</strain>
    </source>
</reference>
<evidence type="ECO:0000256" key="1">
    <source>
        <dbReference type="SAM" id="MobiDB-lite"/>
    </source>
</evidence>
<feature type="compositionally biased region" description="Acidic residues" evidence="1">
    <location>
        <begin position="62"/>
        <end position="71"/>
    </location>
</feature>
<keyword evidence="3" id="KW-1185">Reference proteome</keyword>
<dbReference type="Gramene" id="GBG91262">
    <property type="protein sequence ID" value="GBG91262"/>
    <property type="gene ID" value="CBR_g52147"/>
</dbReference>
<dbReference type="EMBL" id="BFEA01000888">
    <property type="protein sequence ID" value="GBG91262.1"/>
    <property type="molecule type" value="Genomic_DNA"/>
</dbReference>
<evidence type="ECO:0008006" key="4">
    <source>
        <dbReference type="Google" id="ProtNLM"/>
    </source>
</evidence>
<feature type="compositionally biased region" description="Basic and acidic residues" evidence="1">
    <location>
        <begin position="244"/>
        <end position="255"/>
    </location>
</feature>
<feature type="region of interest" description="Disordered" evidence="1">
    <location>
        <begin position="440"/>
        <end position="481"/>
    </location>
</feature>
<proteinExistence type="predicted"/>
<feature type="region of interest" description="Disordered" evidence="1">
    <location>
        <begin position="227"/>
        <end position="306"/>
    </location>
</feature>
<feature type="region of interest" description="Disordered" evidence="1">
    <location>
        <begin position="1"/>
        <end position="115"/>
    </location>
</feature>
<feature type="compositionally biased region" description="Basic and acidic residues" evidence="1">
    <location>
        <begin position="270"/>
        <end position="280"/>
    </location>
</feature>
<dbReference type="AlphaFoldDB" id="A0A388M9X0"/>
<evidence type="ECO:0000313" key="2">
    <source>
        <dbReference type="EMBL" id="GBG91262.1"/>
    </source>
</evidence>